<protein>
    <submittedName>
        <fullName evidence="1">Uncharacterized protein</fullName>
    </submittedName>
</protein>
<dbReference type="AlphaFoldDB" id="A0A0F9WTG2"/>
<sequence length="374" mass="40434">MLNRILLACLLSAASTAGASIQVVEQPVAVATVSLSVVAKVGMTSSCGMREAPHLIEHLLLSETEYGETPADAIGALLNQSVRLSAITGSDYTKFTFEGPPASAPVIEHALLTFLARPSLPRSGFEREKRAILSELRAPDDYKSTGSVYERYLHAYAGAAPACGADSLALVEYPYPAVNDLFQAAYSDPNLMLITTAPAGTFRLDMLANAITVSRDSDAPSLTSQDRFQGPTNESSLELYGRPGLVEIIYPVKGLADLSSTSASLLADKVRFAIQAHIRREFGLYHARTFLDQSLKGGWLRIEVPGLENENAQRVLEVAQDVIDNVRPAELEAGWLQPTYAGSSPMLGKPIVIEAPKRNMSLIDQLRESFEKLL</sequence>
<name>A0A0F9WTG2_9ZZZZ</name>
<dbReference type="Gene3D" id="3.30.830.10">
    <property type="entry name" value="Metalloenzyme, LuxS/M16 peptidase-like"/>
    <property type="match status" value="1"/>
</dbReference>
<dbReference type="SUPFAM" id="SSF63411">
    <property type="entry name" value="LuxS/MPP-like metallohydrolase"/>
    <property type="match status" value="1"/>
</dbReference>
<accession>A0A0F9WTG2</accession>
<proteinExistence type="predicted"/>
<dbReference type="EMBL" id="LAZR01000117">
    <property type="protein sequence ID" value="KKN89581.1"/>
    <property type="molecule type" value="Genomic_DNA"/>
</dbReference>
<evidence type="ECO:0000313" key="1">
    <source>
        <dbReference type="EMBL" id="KKN89581.1"/>
    </source>
</evidence>
<comment type="caution">
    <text evidence="1">The sequence shown here is derived from an EMBL/GenBank/DDBJ whole genome shotgun (WGS) entry which is preliminary data.</text>
</comment>
<gene>
    <name evidence="1" type="ORF">LCGC14_0237130</name>
</gene>
<dbReference type="GO" id="GO:0046872">
    <property type="term" value="F:metal ion binding"/>
    <property type="evidence" value="ECO:0007669"/>
    <property type="project" value="InterPro"/>
</dbReference>
<dbReference type="InterPro" id="IPR011249">
    <property type="entry name" value="Metalloenz_LuxS/M16"/>
</dbReference>
<organism evidence="1">
    <name type="scientific">marine sediment metagenome</name>
    <dbReference type="NCBI Taxonomy" id="412755"/>
    <lineage>
        <taxon>unclassified sequences</taxon>
        <taxon>metagenomes</taxon>
        <taxon>ecological metagenomes</taxon>
    </lineage>
</organism>
<reference evidence="1" key="1">
    <citation type="journal article" date="2015" name="Nature">
        <title>Complex archaea that bridge the gap between prokaryotes and eukaryotes.</title>
        <authorList>
            <person name="Spang A."/>
            <person name="Saw J.H."/>
            <person name="Jorgensen S.L."/>
            <person name="Zaremba-Niedzwiedzka K."/>
            <person name="Martijn J."/>
            <person name="Lind A.E."/>
            <person name="van Eijk R."/>
            <person name="Schleper C."/>
            <person name="Guy L."/>
            <person name="Ettema T.J."/>
        </authorList>
    </citation>
    <scope>NUCLEOTIDE SEQUENCE</scope>
</reference>